<dbReference type="InterPro" id="IPR017136">
    <property type="entry name" value="UCP037205"/>
</dbReference>
<evidence type="ECO:0008006" key="4">
    <source>
        <dbReference type="Google" id="ProtNLM"/>
    </source>
</evidence>
<organism evidence="2 3">
    <name type="scientific">Neodothiora populina</name>
    <dbReference type="NCBI Taxonomy" id="2781224"/>
    <lineage>
        <taxon>Eukaryota</taxon>
        <taxon>Fungi</taxon>
        <taxon>Dikarya</taxon>
        <taxon>Ascomycota</taxon>
        <taxon>Pezizomycotina</taxon>
        <taxon>Dothideomycetes</taxon>
        <taxon>Dothideomycetidae</taxon>
        <taxon>Dothideales</taxon>
        <taxon>Dothioraceae</taxon>
        <taxon>Neodothiora</taxon>
    </lineage>
</organism>
<dbReference type="GeneID" id="95979038"/>
<evidence type="ECO:0000256" key="1">
    <source>
        <dbReference type="SAM" id="MobiDB-lite"/>
    </source>
</evidence>
<dbReference type="Proteomes" id="UP001562354">
    <property type="component" value="Unassembled WGS sequence"/>
</dbReference>
<name>A0ABR3PKS3_9PEZI</name>
<keyword evidence="3" id="KW-1185">Reference proteome</keyword>
<accession>A0ABR3PKS3</accession>
<evidence type="ECO:0000313" key="2">
    <source>
        <dbReference type="EMBL" id="KAL1306667.1"/>
    </source>
</evidence>
<dbReference type="EMBL" id="JBFMKM010000004">
    <property type="protein sequence ID" value="KAL1306667.1"/>
    <property type="molecule type" value="Genomic_DNA"/>
</dbReference>
<feature type="compositionally biased region" description="Basic and acidic residues" evidence="1">
    <location>
        <begin position="154"/>
        <end position="165"/>
    </location>
</feature>
<gene>
    <name evidence="2" type="ORF">AAFC00_005339</name>
</gene>
<evidence type="ECO:0000313" key="3">
    <source>
        <dbReference type="Proteomes" id="UP001562354"/>
    </source>
</evidence>
<dbReference type="RefSeq" id="XP_069202939.1">
    <property type="nucleotide sequence ID" value="XM_069345111.1"/>
</dbReference>
<sequence length="314" mass="34293">MSWMDSCSRPRKSAATPPPYYLTQGTEARYCHSCGRTIGSRKKSTSTEVKYCSDRCKRHKLRPVDRQIEAAFAALLDGREALGVQVDNIESDEAAAASAAAGAKREVRKVAKGKKVKGDPRILVPCSEVEELIFGSNADPEKVFGRKKNRARRGVPDDEVWKSVDMEGSSGGSDTDLGSTHSEDQASMSAVPEAEEGPDGGIPLCVRPAQSKSLVNGSIGGEKGWAERIEETPEMILKRREGQKKADQREMVRCAARRAVVFGLRQEHKEEKREKGGKAATSDDGLRLCEAVMNGAVVEPSFAKGDWAIRWRAD</sequence>
<comment type="caution">
    <text evidence="2">The sequence shown here is derived from an EMBL/GenBank/DDBJ whole genome shotgun (WGS) entry which is preliminary data.</text>
</comment>
<protein>
    <recommendedName>
        <fullName evidence="4">Chitinase</fullName>
    </recommendedName>
</protein>
<reference evidence="2 3" key="1">
    <citation type="submission" date="2024-07" db="EMBL/GenBank/DDBJ databases">
        <title>Draft sequence of the Neodothiora populina.</title>
        <authorList>
            <person name="Drown D.D."/>
            <person name="Schuette U.S."/>
            <person name="Buechlein A.B."/>
            <person name="Rusch D.R."/>
            <person name="Winton L.W."/>
            <person name="Adams G.A."/>
        </authorList>
    </citation>
    <scope>NUCLEOTIDE SEQUENCE [LARGE SCALE GENOMIC DNA]</scope>
    <source>
        <strain evidence="2 3">CPC 39397</strain>
    </source>
</reference>
<feature type="region of interest" description="Disordered" evidence="1">
    <location>
        <begin position="145"/>
        <end position="208"/>
    </location>
</feature>
<proteinExistence type="predicted"/>
<dbReference type="Pfam" id="PF10013">
    <property type="entry name" value="DUF2256"/>
    <property type="match status" value="1"/>
</dbReference>